<dbReference type="EMBL" id="BPWL01000011">
    <property type="protein sequence ID" value="GJJ15436.1"/>
    <property type="molecule type" value="Genomic_DNA"/>
</dbReference>
<evidence type="ECO:0000256" key="1">
    <source>
        <dbReference type="ARBA" id="ARBA00004127"/>
    </source>
</evidence>
<dbReference type="PROSITE" id="PS50850">
    <property type="entry name" value="MFS"/>
    <property type="match status" value="1"/>
</dbReference>
<keyword evidence="4 7" id="KW-1133">Transmembrane helix</keyword>
<comment type="subcellular location">
    <subcellularLocation>
        <location evidence="1">Endomembrane system</location>
        <topology evidence="1">Multi-pass membrane protein</topology>
    </subcellularLocation>
</comment>
<protein>
    <recommendedName>
        <fullName evidence="8">Major facilitator superfamily (MFS) profile domain-containing protein</fullName>
    </recommendedName>
</protein>
<evidence type="ECO:0000256" key="5">
    <source>
        <dbReference type="ARBA" id="ARBA00023136"/>
    </source>
</evidence>
<dbReference type="Proteomes" id="UP001050691">
    <property type="component" value="Unassembled WGS sequence"/>
</dbReference>
<dbReference type="PANTHER" id="PTHR23501">
    <property type="entry name" value="MAJOR FACILITATOR SUPERFAMILY"/>
    <property type="match status" value="1"/>
</dbReference>
<gene>
    <name evidence="9" type="ORF">Clacol_009714</name>
</gene>
<dbReference type="GO" id="GO:0000329">
    <property type="term" value="C:fungal-type vacuole membrane"/>
    <property type="evidence" value="ECO:0007669"/>
    <property type="project" value="TreeGrafter"/>
</dbReference>
<feature type="transmembrane region" description="Helical" evidence="7">
    <location>
        <begin position="129"/>
        <end position="148"/>
    </location>
</feature>
<feature type="transmembrane region" description="Helical" evidence="7">
    <location>
        <begin position="160"/>
        <end position="180"/>
    </location>
</feature>
<evidence type="ECO:0000313" key="10">
    <source>
        <dbReference type="Proteomes" id="UP001050691"/>
    </source>
</evidence>
<feature type="compositionally biased region" description="Polar residues" evidence="6">
    <location>
        <begin position="395"/>
        <end position="412"/>
    </location>
</feature>
<evidence type="ECO:0000256" key="2">
    <source>
        <dbReference type="ARBA" id="ARBA00022448"/>
    </source>
</evidence>
<keyword evidence="3 7" id="KW-0812">Transmembrane</keyword>
<keyword evidence="2" id="KW-0813">Transport</keyword>
<evidence type="ECO:0000313" key="9">
    <source>
        <dbReference type="EMBL" id="GJJ15436.1"/>
    </source>
</evidence>
<comment type="caution">
    <text evidence="9">The sequence shown here is derived from an EMBL/GenBank/DDBJ whole genome shotgun (WGS) entry which is preliminary data.</text>
</comment>
<keyword evidence="5 7" id="KW-0472">Membrane</keyword>
<dbReference type="GO" id="GO:0012505">
    <property type="term" value="C:endomembrane system"/>
    <property type="evidence" value="ECO:0007669"/>
    <property type="project" value="UniProtKB-SubCell"/>
</dbReference>
<evidence type="ECO:0000259" key="8">
    <source>
        <dbReference type="PROSITE" id="PS50850"/>
    </source>
</evidence>
<reference evidence="9" key="1">
    <citation type="submission" date="2021-10" db="EMBL/GenBank/DDBJ databases">
        <title>De novo Genome Assembly of Clathrus columnatus (Basidiomycota, Fungi) Using Illumina and Nanopore Sequence Data.</title>
        <authorList>
            <person name="Ogiso-Tanaka E."/>
            <person name="Itagaki H."/>
            <person name="Hosoya T."/>
            <person name="Hosaka K."/>
        </authorList>
    </citation>
    <scope>NUCLEOTIDE SEQUENCE</scope>
    <source>
        <strain evidence="9">MO-923</strain>
    </source>
</reference>
<dbReference type="InterPro" id="IPR036259">
    <property type="entry name" value="MFS_trans_sf"/>
</dbReference>
<evidence type="ECO:0000256" key="6">
    <source>
        <dbReference type="SAM" id="MobiDB-lite"/>
    </source>
</evidence>
<dbReference type="Pfam" id="PF07690">
    <property type="entry name" value="MFS_1"/>
    <property type="match status" value="1"/>
</dbReference>
<feature type="transmembrane region" description="Helical" evidence="7">
    <location>
        <begin position="91"/>
        <end position="117"/>
    </location>
</feature>
<dbReference type="InterPro" id="IPR020846">
    <property type="entry name" value="MFS_dom"/>
</dbReference>
<name>A0AAV5ALA7_9AGAM</name>
<dbReference type="SUPFAM" id="SSF103473">
    <property type="entry name" value="MFS general substrate transporter"/>
    <property type="match status" value="1"/>
</dbReference>
<dbReference type="PANTHER" id="PTHR23501:SF191">
    <property type="entry name" value="VACUOLAR BASIC AMINO ACID TRANSPORTER 4"/>
    <property type="match status" value="1"/>
</dbReference>
<sequence>MICINTLLYTLAKKGWYAFEITAQIPPNDSFAERHMATNDERSPLLKSSNDNEGENQQISFVNSLPLIGPKITSNKELKGPLEISTSNKRVIVIITWFGVLLGTLNNTLGATLITSISSEFHASNQASWLGTSYLLATCTFSPLYGHLSDILGRRGANQTAIVFAGVGTLLCGLSPNFLTLIVSRFITGIGGGGVLMLAAIVTADMFSARERGLVLGISQVFTGIGTGFGGPIGGFFNDRFGWRWAFLVQLPFFVIAFVLTTYNLRYVTPGTSRNMKDILKRTVLLTSASEAAKRRDWKVPQGLGFGIMLHIGLVALPASVDRKYHSSFLLIPYEIMYSLDSAMAVAAGFAQIWRNVGQVWGVAIASAIFQSILARELKTRIIGPGSEEIPEISLNDSHPSRTNPNDQSGNTGRPPPQDIEN</sequence>
<evidence type="ECO:0000256" key="7">
    <source>
        <dbReference type="SAM" id="Phobius"/>
    </source>
</evidence>
<proteinExistence type="predicted"/>
<feature type="transmembrane region" description="Helical" evidence="7">
    <location>
        <begin position="303"/>
        <end position="321"/>
    </location>
</feature>
<dbReference type="AlphaFoldDB" id="A0AAV5ALA7"/>
<dbReference type="GO" id="GO:0015174">
    <property type="term" value="F:basic amino acid transmembrane transporter activity"/>
    <property type="evidence" value="ECO:0007669"/>
    <property type="project" value="TreeGrafter"/>
</dbReference>
<feature type="transmembrane region" description="Helical" evidence="7">
    <location>
        <begin position="186"/>
        <end position="207"/>
    </location>
</feature>
<feature type="domain" description="Major facilitator superfamily (MFS) profile" evidence="8">
    <location>
        <begin position="92"/>
        <end position="422"/>
    </location>
</feature>
<accession>A0AAV5ALA7</accession>
<dbReference type="InterPro" id="IPR011701">
    <property type="entry name" value="MFS"/>
</dbReference>
<organism evidence="9 10">
    <name type="scientific">Clathrus columnatus</name>
    <dbReference type="NCBI Taxonomy" id="1419009"/>
    <lineage>
        <taxon>Eukaryota</taxon>
        <taxon>Fungi</taxon>
        <taxon>Dikarya</taxon>
        <taxon>Basidiomycota</taxon>
        <taxon>Agaricomycotina</taxon>
        <taxon>Agaricomycetes</taxon>
        <taxon>Phallomycetidae</taxon>
        <taxon>Phallales</taxon>
        <taxon>Clathraceae</taxon>
        <taxon>Clathrus</taxon>
    </lineage>
</organism>
<evidence type="ECO:0000256" key="3">
    <source>
        <dbReference type="ARBA" id="ARBA00022692"/>
    </source>
</evidence>
<feature type="transmembrane region" description="Helical" evidence="7">
    <location>
        <begin position="243"/>
        <end position="265"/>
    </location>
</feature>
<feature type="transmembrane region" description="Helical" evidence="7">
    <location>
        <begin position="214"/>
        <end position="237"/>
    </location>
</feature>
<dbReference type="GO" id="GO:0005886">
    <property type="term" value="C:plasma membrane"/>
    <property type="evidence" value="ECO:0007669"/>
    <property type="project" value="TreeGrafter"/>
</dbReference>
<feature type="region of interest" description="Disordered" evidence="6">
    <location>
        <begin position="388"/>
        <end position="422"/>
    </location>
</feature>
<dbReference type="Gene3D" id="1.20.1250.20">
    <property type="entry name" value="MFS general substrate transporter like domains"/>
    <property type="match status" value="1"/>
</dbReference>
<evidence type="ECO:0000256" key="4">
    <source>
        <dbReference type="ARBA" id="ARBA00022989"/>
    </source>
</evidence>
<keyword evidence="10" id="KW-1185">Reference proteome</keyword>